<feature type="domain" description="Enolpyruvate transferase" evidence="13">
    <location>
        <begin position="15"/>
        <end position="421"/>
    </location>
</feature>
<evidence type="ECO:0000256" key="2">
    <source>
        <dbReference type="ARBA" id="ARBA00004752"/>
    </source>
</evidence>
<dbReference type="NCBIfam" id="NF006873">
    <property type="entry name" value="PRK09369.1"/>
    <property type="match status" value="1"/>
</dbReference>
<evidence type="ECO:0000256" key="8">
    <source>
        <dbReference type="ARBA" id="ARBA00023306"/>
    </source>
</evidence>
<evidence type="ECO:0000256" key="3">
    <source>
        <dbReference type="ARBA" id="ARBA00022490"/>
    </source>
</evidence>
<organism evidence="14 15">
    <name type="scientific">Candidatus Taylorbacteria bacterium RIFCSPLOWO2_01_FULL_45_15b</name>
    <dbReference type="NCBI Taxonomy" id="1802319"/>
    <lineage>
        <taxon>Bacteria</taxon>
        <taxon>Candidatus Tayloriibacteriota</taxon>
    </lineage>
</organism>
<evidence type="ECO:0000313" key="15">
    <source>
        <dbReference type="Proteomes" id="UP000176221"/>
    </source>
</evidence>
<dbReference type="InterPro" id="IPR001986">
    <property type="entry name" value="Enolpyruvate_Tfrase_dom"/>
</dbReference>
<keyword evidence="4 12" id="KW-0132">Cell division</keyword>
<dbReference type="GO" id="GO:0051301">
    <property type="term" value="P:cell division"/>
    <property type="evidence" value="ECO:0007669"/>
    <property type="project" value="UniProtKB-KW"/>
</dbReference>
<dbReference type="NCBIfam" id="TIGR01072">
    <property type="entry name" value="murA"/>
    <property type="match status" value="1"/>
</dbReference>
<dbReference type="GO" id="GO:0019277">
    <property type="term" value="P:UDP-N-acetylgalactosamine biosynthetic process"/>
    <property type="evidence" value="ECO:0007669"/>
    <property type="project" value="InterPro"/>
</dbReference>
<reference evidence="14 15" key="1">
    <citation type="journal article" date="2016" name="Nat. Commun.">
        <title>Thousands of microbial genomes shed light on interconnected biogeochemical processes in an aquifer system.</title>
        <authorList>
            <person name="Anantharaman K."/>
            <person name="Brown C.T."/>
            <person name="Hug L.A."/>
            <person name="Sharon I."/>
            <person name="Castelle C.J."/>
            <person name="Probst A.J."/>
            <person name="Thomas B.C."/>
            <person name="Singh A."/>
            <person name="Wilkins M.J."/>
            <person name="Karaoz U."/>
            <person name="Brodie E.L."/>
            <person name="Williams K.H."/>
            <person name="Hubbard S.S."/>
            <person name="Banfield J.F."/>
        </authorList>
    </citation>
    <scope>NUCLEOTIDE SEQUENCE [LARGE SCALE GENOMIC DNA]</scope>
</reference>
<comment type="subcellular location">
    <subcellularLocation>
        <location evidence="1 12">Cytoplasm</location>
    </subcellularLocation>
</comment>
<keyword evidence="3 12" id="KW-0963">Cytoplasm</keyword>
<dbReference type="CDD" id="cd01555">
    <property type="entry name" value="UdpNAET"/>
    <property type="match status" value="1"/>
</dbReference>
<keyword evidence="8 12" id="KW-0131">Cell cycle</keyword>
<dbReference type="HAMAP" id="MF_00111">
    <property type="entry name" value="MurA"/>
    <property type="match status" value="1"/>
</dbReference>
<dbReference type="GO" id="GO:0008760">
    <property type="term" value="F:UDP-N-acetylglucosamine 1-carboxyvinyltransferase activity"/>
    <property type="evidence" value="ECO:0007669"/>
    <property type="project" value="UniProtKB-UniRule"/>
</dbReference>
<accession>A0A1G2NGA5</accession>
<dbReference type="GO" id="GO:0009252">
    <property type="term" value="P:peptidoglycan biosynthetic process"/>
    <property type="evidence" value="ECO:0007669"/>
    <property type="project" value="UniProtKB-UniRule"/>
</dbReference>
<keyword evidence="7 12" id="KW-0573">Peptidoglycan synthesis</keyword>
<evidence type="ECO:0000256" key="5">
    <source>
        <dbReference type="ARBA" id="ARBA00022679"/>
    </source>
</evidence>
<evidence type="ECO:0000256" key="10">
    <source>
        <dbReference type="ARBA" id="ARBA00038367"/>
    </source>
</evidence>
<dbReference type="InterPro" id="IPR050068">
    <property type="entry name" value="MurA_subfamily"/>
</dbReference>
<dbReference type="GO" id="GO:0008360">
    <property type="term" value="P:regulation of cell shape"/>
    <property type="evidence" value="ECO:0007669"/>
    <property type="project" value="UniProtKB-KW"/>
</dbReference>
<comment type="caution">
    <text evidence="14">The sequence shown here is derived from an EMBL/GenBank/DDBJ whole genome shotgun (WGS) entry which is preliminary data.</text>
</comment>
<protein>
    <recommendedName>
        <fullName evidence="12">UDP-N-acetylglucosamine 1-carboxyvinyltransferase</fullName>
        <ecNumber evidence="12">2.5.1.7</ecNumber>
    </recommendedName>
    <alternativeName>
        <fullName evidence="12">Enoylpyruvate transferase</fullName>
    </alternativeName>
    <alternativeName>
        <fullName evidence="12">UDP-N-acetylglucosamine enolpyruvyl transferase</fullName>
        <shortName evidence="12">EPT</shortName>
    </alternativeName>
</protein>
<sequence>MNPPHKESFIIQGLDGQKKLDGEISIEGAKNAILPLIAAAIAVEGISSFTNVPEIEDVSRMEEILAALGVKAVHRNNAMTIDPSGFTGTRLPRDIAKRMRASVFLTGPILAKKGRVDFPHPGGCVIGARPIDIFVDGFQRMGAAFTENDEFYSFAAKGRLRGASIFLKIPSVSATETFMIAASLADGRTTIKNSAMEPEIDVLARYLRSCGANIFGEGSPTIVIEGVESLQSPKEPFNNIPDRIEAGSFLILGALAAKNLTLKNVEPKHLEAVIFALQDSGVPISVGDDTISISDNETPNNEFKSFNIKTHEYPGFPTDLQAPSVIFLTQATGESVIFETIFEGRLNFTEDIVRMGADIKLWDAHRATVRGPTHLKGRELEGPDIRAGLAFVIAGLIAKGESTIRNVYYIDRGYEKIETRLSKLGASIQRVSE</sequence>
<dbReference type="InterPro" id="IPR013792">
    <property type="entry name" value="RNA3'P_cycl/enolpyr_Trfase_a/b"/>
</dbReference>
<dbReference type="InterPro" id="IPR005750">
    <property type="entry name" value="UDP_GlcNAc_COvinyl_MurA"/>
</dbReference>
<dbReference type="AlphaFoldDB" id="A0A1G2NGA5"/>
<feature type="binding site" evidence="12">
    <location>
        <position position="100"/>
    </location>
    <ligand>
        <name>UDP-N-acetyl-alpha-D-glucosamine</name>
        <dbReference type="ChEBI" id="CHEBI:57705"/>
    </ligand>
</feature>
<dbReference type="Proteomes" id="UP000176221">
    <property type="component" value="Unassembled WGS sequence"/>
</dbReference>
<evidence type="ECO:0000259" key="13">
    <source>
        <dbReference type="Pfam" id="PF00275"/>
    </source>
</evidence>
<feature type="binding site" evidence="12">
    <location>
        <begin position="30"/>
        <end position="31"/>
    </location>
    <ligand>
        <name>phosphoenolpyruvate</name>
        <dbReference type="ChEBI" id="CHEBI:58702"/>
    </ligand>
</feature>
<dbReference type="STRING" id="1802319.A2928_04225"/>
<dbReference type="SUPFAM" id="SSF55205">
    <property type="entry name" value="EPT/RTPC-like"/>
    <property type="match status" value="1"/>
</dbReference>
<comment type="similarity">
    <text evidence="10 12">Belongs to the EPSP synthase family. MurA subfamily.</text>
</comment>
<evidence type="ECO:0000256" key="1">
    <source>
        <dbReference type="ARBA" id="ARBA00004496"/>
    </source>
</evidence>
<evidence type="ECO:0000256" key="12">
    <source>
        <dbReference type="HAMAP-Rule" id="MF_00111"/>
    </source>
</evidence>
<evidence type="ECO:0000256" key="6">
    <source>
        <dbReference type="ARBA" id="ARBA00022960"/>
    </source>
</evidence>
<dbReference type="GO" id="GO:0071555">
    <property type="term" value="P:cell wall organization"/>
    <property type="evidence" value="ECO:0007669"/>
    <property type="project" value="UniProtKB-KW"/>
</dbReference>
<dbReference type="EMBL" id="MHRX01000010">
    <property type="protein sequence ID" value="OHA34499.1"/>
    <property type="molecule type" value="Genomic_DNA"/>
</dbReference>
<dbReference type="Gene3D" id="3.65.10.10">
    <property type="entry name" value="Enolpyruvate transferase domain"/>
    <property type="match status" value="2"/>
</dbReference>
<evidence type="ECO:0000256" key="4">
    <source>
        <dbReference type="ARBA" id="ARBA00022618"/>
    </source>
</evidence>
<keyword evidence="6 12" id="KW-0133">Cell shape</keyword>
<dbReference type="UniPathway" id="UPA00219"/>
<evidence type="ECO:0000313" key="14">
    <source>
        <dbReference type="EMBL" id="OHA34499.1"/>
    </source>
</evidence>
<dbReference type="Pfam" id="PF00275">
    <property type="entry name" value="EPSP_synthase"/>
    <property type="match status" value="1"/>
</dbReference>
<evidence type="ECO:0000256" key="7">
    <source>
        <dbReference type="ARBA" id="ARBA00022984"/>
    </source>
</evidence>
<comment type="caution">
    <text evidence="12">Lacks conserved residue(s) required for the propagation of feature annotation.</text>
</comment>
<keyword evidence="12" id="KW-0670">Pyruvate</keyword>
<keyword evidence="9 12" id="KW-0961">Cell wall biogenesis/degradation</keyword>
<evidence type="ECO:0000256" key="9">
    <source>
        <dbReference type="ARBA" id="ARBA00023316"/>
    </source>
</evidence>
<dbReference type="PANTHER" id="PTHR43783:SF1">
    <property type="entry name" value="UDP-N-ACETYLGLUCOSAMINE 1-CARBOXYVINYLTRANSFERASE"/>
    <property type="match status" value="1"/>
</dbReference>
<comment type="catalytic activity">
    <reaction evidence="11 12">
        <text>phosphoenolpyruvate + UDP-N-acetyl-alpha-D-glucosamine = UDP-N-acetyl-3-O-(1-carboxyvinyl)-alpha-D-glucosamine + phosphate</text>
        <dbReference type="Rhea" id="RHEA:18681"/>
        <dbReference type="ChEBI" id="CHEBI:43474"/>
        <dbReference type="ChEBI" id="CHEBI:57705"/>
        <dbReference type="ChEBI" id="CHEBI:58702"/>
        <dbReference type="ChEBI" id="CHEBI:68483"/>
        <dbReference type="EC" id="2.5.1.7"/>
    </reaction>
</comment>
<proteinExistence type="inferred from homology"/>
<name>A0A1G2NGA5_9BACT</name>
<dbReference type="EC" id="2.5.1.7" evidence="12"/>
<feature type="binding site" evidence="12">
    <location>
        <position position="341"/>
    </location>
    <ligand>
        <name>UDP-N-acetyl-alpha-D-glucosamine</name>
        <dbReference type="ChEBI" id="CHEBI:57705"/>
    </ligand>
</feature>
<comment type="function">
    <text evidence="12">Cell wall formation. Adds enolpyruvyl to UDP-N-acetylglucosamine.</text>
</comment>
<dbReference type="PANTHER" id="PTHR43783">
    <property type="entry name" value="UDP-N-ACETYLGLUCOSAMINE 1-CARBOXYVINYLTRANSFERASE"/>
    <property type="match status" value="1"/>
</dbReference>
<feature type="binding site" evidence="12">
    <location>
        <position position="319"/>
    </location>
    <ligand>
        <name>UDP-N-acetyl-alpha-D-glucosamine</name>
        <dbReference type="ChEBI" id="CHEBI:57705"/>
    </ligand>
</feature>
<gene>
    <name evidence="12" type="primary">murA</name>
    <name evidence="14" type="ORF">A2928_04225</name>
</gene>
<feature type="modified residue" description="2-(S-cysteinyl)pyruvic acid O-phosphothioketal" evidence="12">
    <location>
        <position position="124"/>
    </location>
</feature>
<keyword evidence="5 12" id="KW-0808">Transferase</keyword>
<feature type="active site" description="Proton donor" evidence="12">
    <location>
        <position position="124"/>
    </location>
</feature>
<dbReference type="GO" id="GO:0005737">
    <property type="term" value="C:cytoplasm"/>
    <property type="evidence" value="ECO:0007669"/>
    <property type="project" value="UniProtKB-SubCell"/>
</dbReference>
<dbReference type="InterPro" id="IPR036968">
    <property type="entry name" value="Enolpyruvate_Tfrase_sf"/>
</dbReference>
<comment type="pathway">
    <text evidence="2 12">Cell wall biogenesis; peptidoglycan biosynthesis.</text>
</comment>
<evidence type="ECO:0000256" key="11">
    <source>
        <dbReference type="ARBA" id="ARBA00047527"/>
    </source>
</evidence>